<dbReference type="SUPFAM" id="SSF55781">
    <property type="entry name" value="GAF domain-like"/>
    <property type="match status" value="1"/>
</dbReference>
<dbReference type="InterPro" id="IPR029016">
    <property type="entry name" value="GAF-like_dom_sf"/>
</dbReference>
<dbReference type="EMBL" id="CP012673">
    <property type="protein sequence ID" value="AUX40153.1"/>
    <property type="molecule type" value="Genomic_DNA"/>
</dbReference>
<dbReference type="Pfam" id="PF01590">
    <property type="entry name" value="GAF"/>
    <property type="match status" value="1"/>
</dbReference>
<dbReference type="GO" id="GO:1990663">
    <property type="term" value="F:dihydroorotate dehydrogenase (fumarate) activity"/>
    <property type="evidence" value="ECO:0007669"/>
    <property type="project" value="UniProtKB-EC"/>
</dbReference>
<dbReference type="InterPro" id="IPR003018">
    <property type="entry name" value="GAF"/>
</dbReference>
<dbReference type="EC" id="1.3.98.1" evidence="2"/>
<dbReference type="Proteomes" id="UP000238348">
    <property type="component" value="Chromosome"/>
</dbReference>
<reference evidence="2 3" key="1">
    <citation type="submission" date="2015-09" db="EMBL/GenBank/DDBJ databases">
        <title>Sorangium comparison.</title>
        <authorList>
            <person name="Zaburannyi N."/>
            <person name="Bunk B."/>
            <person name="Overmann J."/>
            <person name="Mueller R."/>
        </authorList>
    </citation>
    <scope>NUCLEOTIDE SEQUENCE [LARGE SCALE GENOMIC DNA]</scope>
    <source>
        <strain evidence="2 3">So ce26</strain>
    </source>
</reference>
<accession>A0A2L0ELH6</accession>
<feature type="domain" description="GAF" evidence="1">
    <location>
        <begin position="21"/>
        <end position="171"/>
    </location>
</feature>
<dbReference type="OrthoDB" id="5571399at2"/>
<evidence type="ECO:0000313" key="3">
    <source>
        <dbReference type="Proteomes" id="UP000238348"/>
    </source>
</evidence>
<name>A0A2L0ELH6_SORCE</name>
<dbReference type="PANTHER" id="PTHR43102">
    <property type="entry name" value="SLR1143 PROTEIN"/>
    <property type="match status" value="1"/>
</dbReference>
<dbReference type="PANTHER" id="PTHR43102:SF2">
    <property type="entry name" value="GAF DOMAIN-CONTAINING PROTEIN"/>
    <property type="match status" value="1"/>
</dbReference>
<dbReference type="RefSeq" id="WP_104978005.1">
    <property type="nucleotide sequence ID" value="NZ_CP012673.1"/>
</dbReference>
<organism evidence="2 3">
    <name type="scientific">Sorangium cellulosum</name>
    <name type="common">Polyangium cellulosum</name>
    <dbReference type="NCBI Taxonomy" id="56"/>
    <lineage>
        <taxon>Bacteria</taxon>
        <taxon>Pseudomonadati</taxon>
        <taxon>Myxococcota</taxon>
        <taxon>Polyangia</taxon>
        <taxon>Polyangiales</taxon>
        <taxon>Polyangiaceae</taxon>
        <taxon>Sorangium</taxon>
    </lineage>
</organism>
<proteinExistence type="predicted"/>
<dbReference type="SMART" id="SM00065">
    <property type="entry name" value="GAF"/>
    <property type="match status" value="1"/>
</dbReference>
<dbReference type="AlphaFoldDB" id="A0A2L0ELH6"/>
<keyword evidence="2" id="KW-0560">Oxidoreductase</keyword>
<dbReference type="Gene3D" id="3.30.450.40">
    <property type="match status" value="1"/>
</dbReference>
<protein>
    <submittedName>
        <fullName evidence="2">Diguanylate cyclase</fullName>
        <ecNumber evidence="2">1.3.98.1</ecNumber>
    </submittedName>
</protein>
<gene>
    <name evidence="2" type="primary">pleD</name>
    <name evidence="2" type="ORF">SOCE26_015500</name>
</gene>
<evidence type="ECO:0000259" key="1">
    <source>
        <dbReference type="SMART" id="SM00065"/>
    </source>
</evidence>
<sequence length="322" mass="33535">MADLNDPARLAELHHVLLRADADPLLDACVARAAELAGAPIALVSLVIRHIQLFRAHRGLPPELCVSCATSRSNSFCQLVVRHEAPLVVNDALHDARVPKELVEQYGIRAYAGVPLRVRGHVVGSLCVLDGVPRDFGPHVEGLAQLAAEVVARIEALEGGAPPPRRAAEERLARLERTARTLETALGAIASVLAGAQSAAAALAEAPPAALILDDLHAAVGCYRDMVAIVEELAEDAVALARSSPAGAAAEIALATRSLARDMVEAAPLVRLAEGVLQGTLDQAAAARAALVVRDAFAAHETASAAVRRIIAGVERARAEAS</sequence>
<evidence type="ECO:0000313" key="2">
    <source>
        <dbReference type="EMBL" id="AUX40153.1"/>
    </source>
</evidence>